<keyword evidence="8" id="KW-0012">Acyltransferase</keyword>
<evidence type="ECO:0000313" key="12">
    <source>
        <dbReference type="EMBL" id="TKA29822.1"/>
    </source>
</evidence>
<keyword evidence="4 10" id="KW-0812">Transmembrane</keyword>
<evidence type="ECO:0000313" key="13">
    <source>
        <dbReference type="Proteomes" id="UP000308549"/>
    </source>
</evidence>
<comment type="similarity">
    <text evidence="2">Belongs to the 1-acyl-sn-glycerol-3-phosphate acyltransferase family.</text>
</comment>
<dbReference type="Pfam" id="PF01553">
    <property type="entry name" value="Acyltransferase"/>
    <property type="match status" value="1"/>
</dbReference>
<evidence type="ECO:0000256" key="6">
    <source>
        <dbReference type="ARBA" id="ARBA00023098"/>
    </source>
</evidence>
<keyword evidence="7 10" id="KW-0472">Membrane</keyword>
<dbReference type="GO" id="GO:0016746">
    <property type="term" value="F:acyltransferase activity"/>
    <property type="evidence" value="ECO:0007669"/>
    <property type="project" value="UniProtKB-KW"/>
</dbReference>
<dbReference type="PANTHER" id="PTHR23063:SF60">
    <property type="entry name" value="LYSOPHOSPHATIDIC ACID:OLEOYL-COA ACYLTRANSFERASE 1"/>
    <property type="match status" value="1"/>
</dbReference>
<dbReference type="PANTHER" id="PTHR23063">
    <property type="entry name" value="PHOSPHOLIPID ACYLTRANSFERASE"/>
    <property type="match status" value="1"/>
</dbReference>
<dbReference type="EMBL" id="NAJL01000013">
    <property type="protein sequence ID" value="TKA29822.1"/>
    <property type="molecule type" value="Genomic_DNA"/>
</dbReference>
<dbReference type="SMART" id="SM00563">
    <property type="entry name" value="PlsC"/>
    <property type="match status" value="1"/>
</dbReference>
<evidence type="ECO:0000256" key="7">
    <source>
        <dbReference type="ARBA" id="ARBA00023136"/>
    </source>
</evidence>
<dbReference type="GO" id="GO:0006629">
    <property type="term" value="P:lipid metabolic process"/>
    <property type="evidence" value="ECO:0007669"/>
    <property type="project" value="UniProtKB-KW"/>
</dbReference>
<protein>
    <recommendedName>
        <fullName evidence="11">Phospholipid/glycerol acyltransferase domain-containing protein</fullName>
    </recommendedName>
</protein>
<evidence type="ECO:0000256" key="1">
    <source>
        <dbReference type="ARBA" id="ARBA00004370"/>
    </source>
</evidence>
<proteinExistence type="inferred from homology"/>
<dbReference type="GO" id="GO:0016020">
    <property type="term" value="C:membrane"/>
    <property type="evidence" value="ECO:0007669"/>
    <property type="project" value="UniProtKB-SubCell"/>
</dbReference>
<organism evidence="12 13">
    <name type="scientific">Salinomyces thailandicus</name>
    <dbReference type="NCBI Taxonomy" id="706561"/>
    <lineage>
        <taxon>Eukaryota</taxon>
        <taxon>Fungi</taxon>
        <taxon>Dikarya</taxon>
        <taxon>Ascomycota</taxon>
        <taxon>Pezizomycotina</taxon>
        <taxon>Dothideomycetes</taxon>
        <taxon>Dothideomycetidae</taxon>
        <taxon>Mycosphaerellales</taxon>
        <taxon>Teratosphaeriaceae</taxon>
        <taxon>Salinomyces</taxon>
    </lineage>
</organism>
<dbReference type="InterPro" id="IPR002123">
    <property type="entry name" value="Plipid/glycerol_acylTrfase"/>
</dbReference>
<comment type="caution">
    <text evidence="12">The sequence shown here is derived from an EMBL/GenBank/DDBJ whole genome shotgun (WGS) entry which is preliminary data.</text>
</comment>
<evidence type="ECO:0000256" key="3">
    <source>
        <dbReference type="ARBA" id="ARBA00022679"/>
    </source>
</evidence>
<dbReference type="SUPFAM" id="SSF69593">
    <property type="entry name" value="Glycerol-3-phosphate (1)-acyltransferase"/>
    <property type="match status" value="1"/>
</dbReference>
<keyword evidence="6" id="KW-0443">Lipid metabolism</keyword>
<evidence type="ECO:0000259" key="11">
    <source>
        <dbReference type="SMART" id="SM00563"/>
    </source>
</evidence>
<dbReference type="Proteomes" id="UP000308549">
    <property type="component" value="Unassembled WGS sequence"/>
</dbReference>
<evidence type="ECO:0000256" key="5">
    <source>
        <dbReference type="ARBA" id="ARBA00022989"/>
    </source>
</evidence>
<evidence type="ECO:0000256" key="2">
    <source>
        <dbReference type="ARBA" id="ARBA00008655"/>
    </source>
</evidence>
<evidence type="ECO:0000256" key="9">
    <source>
        <dbReference type="SAM" id="MobiDB-lite"/>
    </source>
</evidence>
<feature type="domain" description="Phospholipid/glycerol acyltransferase" evidence="11">
    <location>
        <begin position="105"/>
        <end position="219"/>
    </location>
</feature>
<accession>A0A4U0U5G3</accession>
<evidence type="ECO:0000256" key="10">
    <source>
        <dbReference type="SAM" id="Phobius"/>
    </source>
</evidence>
<dbReference type="AlphaFoldDB" id="A0A4U0U5G3"/>
<feature type="region of interest" description="Disordered" evidence="9">
    <location>
        <begin position="261"/>
        <end position="338"/>
    </location>
</feature>
<evidence type="ECO:0000256" key="8">
    <source>
        <dbReference type="ARBA" id="ARBA00023315"/>
    </source>
</evidence>
<keyword evidence="3" id="KW-0808">Transferase</keyword>
<keyword evidence="13" id="KW-1185">Reference proteome</keyword>
<feature type="compositionally biased region" description="Low complexity" evidence="9">
    <location>
        <begin position="276"/>
        <end position="298"/>
    </location>
</feature>
<reference evidence="12 13" key="1">
    <citation type="submission" date="2017-03" db="EMBL/GenBank/DDBJ databases">
        <title>Genomes of endolithic fungi from Antarctica.</title>
        <authorList>
            <person name="Coleine C."/>
            <person name="Masonjones S."/>
            <person name="Stajich J.E."/>
        </authorList>
    </citation>
    <scope>NUCLEOTIDE SEQUENCE [LARGE SCALE GENOMIC DNA]</scope>
    <source>
        <strain evidence="12 13">CCFEE 6315</strain>
    </source>
</reference>
<feature type="compositionally biased region" description="Polar residues" evidence="9">
    <location>
        <begin position="316"/>
        <end position="326"/>
    </location>
</feature>
<comment type="subcellular location">
    <subcellularLocation>
        <location evidence="1">Membrane</location>
    </subcellularLocation>
</comment>
<name>A0A4U0U5G3_9PEZI</name>
<evidence type="ECO:0000256" key="4">
    <source>
        <dbReference type="ARBA" id="ARBA00022692"/>
    </source>
</evidence>
<gene>
    <name evidence="12" type="ORF">B0A50_03186</name>
</gene>
<dbReference type="OrthoDB" id="272512at2759"/>
<sequence>MERYGQYRDRASGIAPFFPIPSPATSPLWLPWHLILFSLRVPLLATAWIIWLTLIQFLPAGSPLRKANQWCLLGIPGVWWVDIQIDGVRRGSIYKRFERMPRGGCVVAAGWTTPLDVLYLAAIFDPIFTQSYADGKLVRPLTQESALAACLDITNPLTLLTGHEPLTTLSDLLAKNPSRVIVVFPEGTPSNGRAILRLTPSLASAGEETRVYPVSVRYSPMDIATPIPGWLEVLRFIWRLNSSQSHTIRVRVGGAITAGSRPVFTNNGLGDGGADSGATTTARQAAADRASLATSDSSPATTPNRTPRRGGFESNYFDTLQRSPEQQAVDARPGGDDARAAGVELEQGEQRMLDEVADNLARLGRVKRVDLGVEEKEKFVQAWKGGNRRGKR</sequence>
<keyword evidence="5 10" id="KW-1133">Transmembrane helix</keyword>
<feature type="transmembrane region" description="Helical" evidence="10">
    <location>
        <begin position="32"/>
        <end position="58"/>
    </location>
</feature>